<dbReference type="InterPro" id="IPR051788">
    <property type="entry name" value="MFS_Transporter"/>
</dbReference>
<evidence type="ECO:0000256" key="1">
    <source>
        <dbReference type="ARBA" id="ARBA00004141"/>
    </source>
</evidence>
<keyword evidence="3 5" id="KW-1133">Transmembrane helix</keyword>
<evidence type="ECO:0000256" key="3">
    <source>
        <dbReference type="ARBA" id="ARBA00022989"/>
    </source>
</evidence>
<sequence length="407" mass="40861">MGIREAHVAIGRQARTPGREAGHARGAVAVLFLVNGFTYTNVVPWLPAIKDSLGLSNAALGAAIAAMPFGALLTGMLAGPLIRRFGSGRVAVASGVLGAGVLPLVAAAPRWGTLAAALFALGCADAWMDSAMNAHALRVQRRYGRSIINLFHALWSIAAVSGGLVGASAAQLGVPLPAHLGGVAVVLAAAALASSRFLLPGPEHAERDIGGGPAQGPRDLLRRARCAVGTLLALSLLLMLAGAIEDAAASWGAVYTHGELGAPLMLASLPFIACQSMMTVGRLTGDRLTDRFGAVAVARGGTLLAATGMAGALLWPGTATTIAGFGLVGLGVATLFPLTLASAGEVPGVRSGDGVVVVGWLGRLGFLTFPPLVGTVADASSLGTALWLVPLGSLCAALLAATLRPRA</sequence>
<name>A0ABN2SLV0_9ACTN</name>
<accession>A0ABN2SLV0</accession>
<dbReference type="Gene3D" id="1.20.1250.20">
    <property type="entry name" value="MFS general substrate transporter like domains"/>
    <property type="match status" value="1"/>
</dbReference>
<feature type="transmembrane region" description="Helical" evidence="5">
    <location>
        <begin position="114"/>
        <end position="132"/>
    </location>
</feature>
<dbReference type="CDD" id="cd17393">
    <property type="entry name" value="MFS_MosC_like"/>
    <property type="match status" value="1"/>
</dbReference>
<feature type="transmembrane region" description="Helical" evidence="5">
    <location>
        <begin position="90"/>
        <end position="108"/>
    </location>
</feature>
<feature type="transmembrane region" description="Helical" evidence="5">
    <location>
        <begin position="180"/>
        <end position="199"/>
    </location>
</feature>
<organism evidence="6 7">
    <name type="scientific">Nocardiopsis rhodophaea</name>
    <dbReference type="NCBI Taxonomy" id="280238"/>
    <lineage>
        <taxon>Bacteria</taxon>
        <taxon>Bacillati</taxon>
        <taxon>Actinomycetota</taxon>
        <taxon>Actinomycetes</taxon>
        <taxon>Streptosporangiales</taxon>
        <taxon>Nocardiopsidaceae</taxon>
        <taxon>Nocardiopsis</taxon>
    </lineage>
</organism>
<keyword evidence="4 5" id="KW-0472">Membrane</keyword>
<comment type="caution">
    <text evidence="6">The sequence shown here is derived from an EMBL/GenBank/DDBJ whole genome shotgun (WGS) entry which is preliminary data.</text>
</comment>
<dbReference type="SUPFAM" id="SSF103473">
    <property type="entry name" value="MFS general substrate transporter"/>
    <property type="match status" value="1"/>
</dbReference>
<feature type="transmembrane region" description="Helical" evidence="5">
    <location>
        <begin position="226"/>
        <end position="244"/>
    </location>
</feature>
<evidence type="ECO:0000256" key="2">
    <source>
        <dbReference type="ARBA" id="ARBA00022692"/>
    </source>
</evidence>
<feature type="transmembrane region" description="Helical" evidence="5">
    <location>
        <begin position="321"/>
        <end position="343"/>
    </location>
</feature>
<keyword evidence="7" id="KW-1185">Reference proteome</keyword>
<feature type="transmembrane region" description="Helical" evidence="5">
    <location>
        <begin position="296"/>
        <end position="315"/>
    </location>
</feature>
<feature type="transmembrane region" description="Helical" evidence="5">
    <location>
        <begin position="58"/>
        <end position="78"/>
    </location>
</feature>
<comment type="subcellular location">
    <subcellularLocation>
        <location evidence="1">Membrane</location>
        <topology evidence="1">Multi-pass membrane protein</topology>
    </subcellularLocation>
</comment>
<feature type="transmembrane region" description="Helical" evidence="5">
    <location>
        <begin position="355"/>
        <end position="373"/>
    </location>
</feature>
<evidence type="ECO:0000256" key="4">
    <source>
        <dbReference type="ARBA" id="ARBA00023136"/>
    </source>
</evidence>
<dbReference type="InterPro" id="IPR036259">
    <property type="entry name" value="MFS_trans_sf"/>
</dbReference>
<protein>
    <submittedName>
        <fullName evidence="6">MFS transporter</fullName>
    </submittedName>
</protein>
<keyword evidence="2 5" id="KW-0812">Transmembrane</keyword>
<feature type="transmembrane region" description="Helical" evidence="5">
    <location>
        <begin position="27"/>
        <end position="46"/>
    </location>
</feature>
<gene>
    <name evidence="6" type="ORF">GCM10009799_13370</name>
</gene>
<dbReference type="Pfam" id="PF07690">
    <property type="entry name" value="MFS_1"/>
    <property type="match status" value="1"/>
</dbReference>
<dbReference type="EMBL" id="BAAAPC010000004">
    <property type="protein sequence ID" value="GAA1988987.1"/>
    <property type="molecule type" value="Genomic_DNA"/>
</dbReference>
<proteinExistence type="predicted"/>
<reference evidence="6 7" key="1">
    <citation type="journal article" date="2019" name="Int. J. Syst. Evol. Microbiol.">
        <title>The Global Catalogue of Microorganisms (GCM) 10K type strain sequencing project: providing services to taxonomists for standard genome sequencing and annotation.</title>
        <authorList>
            <consortium name="The Broad Institute Genomics Platform"/>
            <consortium name="The Broad Institute Genome Sequencing Center for Infectious Disease"/>
            <person name="Wu L."/>
            <person name="Ma J."/>
        </authorList>
    </citation>
    <scope>NUCLEOTIDE SEQUENCE [LARGE SCALE GENOMIC DNA]</scope>
    <source>
        <strain evidence="6 7">JCM 15313</strain>
    </source>
</reference>
<evidence type="ECO:0000313" key="7">
    <source>
        <dbReference type="Proteomes" id="UP001501585"/>
    </source>
</evidence>
<feature type="transmembrane region" description="Helical" evidence="5">
    <location>
        <begin position="385"/>
        <end position="403"/>
    </location>
</feature>
<feature type="transmembrane region" description="Helical" evidence="5">
    <location>
        <begin position="153"/>
        <end position="174"/>
    </location>
</feature>
<dbReference type="InterPro" id="IPR011701">
    <property type="entry name" value="MFS"/>
</dbReference>
<feature type="transmembrane region" description="Helical" evidence="5">
    <location>
        <begin position="264"/>
        <end position="284"/>
    </location>
</feature>
<evidence type="ECO:0000256" key="5">
    <source>
        <dbReference type="SAM" id="Phobius"/>
    </source>
</evidence>
<dbReference type="PANTHER" id="PTHR23514">
    <property type="entry name" value="BYPASS OF STOP CODON PROTEIN 6"/>
    <property type="match status" value="1"/>
</dbReference>
<evidence type="ECO:0000313" key="6">
    <source>
        <dbReference type="EMBL" id="GAA1988987.1"/>
    </source>
</evidence>
<dbReference type="Proteomes" id="UP001501585">
    <property type="component" value="Unassembled WGS sequence"/>
</dbReference>
<dbReference type="PANTHER" id="PTHR23514:SF13">
    <property type="entry name" value="INNER MEMBRANE PROTEIN YBJJ"/>
    <property type="match status" value="1"/>
</dbReference>